<dbReference type="RefSeq" id="WP_009135484.1">
    <property type="nucleotide sequence ID" value="NZ_JH594596.1"/>
</dbReference>
<organism evidence="1 2">
    <name type="scientific">Odoribacter laneus YIT 12061</name>
    <dbReference type="NCBI Taxonomy" id="742817"/>
    <lineage>
        <taxon>Bacteria</taxon>
        <taxon>Pseudomonadati</taxon>
        <taxon>Bacteroidota</taxon>
        <taxon>Bacteroidia</taxon>
        <taxon>Bacteroidales</taxon>
        <taxon>Odoribacteraceae</taxon>
        <taxon>Odoribacter</taxon>
    </lineage>
</organism>
<dbReference type="eggNOG" id="COG4886">
    <property type="taxonomic scope" value="Bacteria"/>
</dbReference>
<accession>H1DDJ4</accession>
<dbReference type="GeneID" id="98070738"/>
<dbReference type="Proteomes" id="UP000004892">
    <property type="component" value="Unassembled WGS sequence"/>
</dbReference>
<keyword evidence="2" id="KW-1185">Reference proteome</keyword>
<gene>
    <name evidence="1" type="ORF">HMPREF9449_00330</name>
</gene>
<name>H1DDJ4_9BACT</name>
<dbReference type="EMBL" id="ADMC01000004">
    <property type="protein sequence ID" value="EHP50900.1"/>
    <property type="molecule type" value="Genomic_DNA"/>
</dbReference>
<dbReference type="PROSITE" id="PS51257">
    <property type="entry name" value="PROKAR_LIPOPROTEIN"/>
    <property type="match status" value="1"/>
</dbReference>
<sequence length="101" mass="11562">MLRLTKIILLFFSAFLLFGFLGGCSEDKKEEILPPPVEPYLTVKSDLYPLNAQGDSTELVFTTNESWNIVTETEEEKRNWYRVYPLSGDAGEDIRVNVQVD</sequence>
<feature type="non-terminal residue" evidence="1">
    <location>
        <position position="101"/>
    </location>
</feature>
<proteinExistence type="predicted"/>
<comment type="caution">
    <text evidence="1">The sequence shown here is derived from an EMBL/GenBank/DDBJ whole genome shotgun (WGS) entry which is preliminary data.</text>
</comment>
<evidence type="ECO:0008006" key="3">
    <source>
        <dbReference type="Google" id="ProtNLM"/>
    </source>
</evidence>
<evidence type="ECO:0000313" key="1">
    <source>
        <dbReference type="EMBL" id="EHP50900.1"/>
    </source>
</evidence>
<dbReference type="AlphaFoldDB" id="H1DDJ4"/>
<dbReference type="HOGENOM" id="CLU_180430_0_0_10"/>
<evidence type="ECO:0000313" key="2">
    <source>
        <dbReference type="Proteomes" id="UP000004892"/>
    </source>
</evidence>
<reference evidence="1 2" key="1">
    <citation type="submission" date="2012-01" db="EMBL/GenBank/DDBJ databases">
        <title>The Genome Sequence of Odoribacter laneus YIT 12061.</title>
        <authorList>
            <consortium name="The Broad Institute Genome Sequencing Platform"/>
            <person name="Earl A."/>
            <person name="Ward D."/>
            <person name="Feldgarden M."/>
            <person name="Gevers D."/>
            <person name="Morotomi M."/>
            <person name="Young S.K."/>
            <person name="Zeng Q."/>
            <person name="Gargeya S."/>
            <person name="Fitzgerald M."/>
            <person name="Haas B."/>
            <person name="Abouelleil A."/>
            <person name="Alvarado L."/>
            <person name="Arachchi H.M."/>
            <person name="Berlin A."/>
            <person name="Chapman S.B."/>
            <person name="Gearin G."/>
            <person name="Goldberg J."/>
            <person name="Griggs A."/>
            <person name="Gujja S."/>
            <person name="Hansen M."/>
            <person name="Heiman D."/>
            <person name="Howarth C."/>
            <person name="Larimer J."/>
            <person name="Lui A."/>
            <person name="MacDonald P.J.P."/>
            <person name="McCowen C."/>
            <person name="Montmayeur A."/>
            <person name="Murphy C."/>
            <person name="Neiman D."/>
            <person name="Pearson M."/>
            <person name="Priest M."/>
            <person name="Roberts A."/>
            <person name="Saif S."/>
            <person name="Shea T."/>
            <person name="Sisk P."/>
            <person name="Stolte C."/>
            <person name="Sykes S."/>
            <person name="Wortman J."/>
            <person name="Nusbaum C."/>
            <person name="Birren B."/>
        </authorList>
    </citation>
    <scope>NUCLEOTIDE SEQUENCE [LARGE SCALE GENOMIC DNA]</scope>
    <source>
        <strain evidence="1 2">YIT 12061</strain>
    </source>
</reference>
<protein>
    <recommendedName>
        <fullName evidence="3">BACON domain-containing protein</fullName>
    </recommendedName>
</protein>